<organism evidence="2 3">
    <name type="scientific">Schizopora paradoxa</name>
    <dbReference type="NCBI Taxonomy" id="27342"/>
    <lineage>
        <taxon>Eukaryota</taxon>
        <taxon>Fungi</taxon>
        <taxon>Dikarya</taxon>
        <taxon>Basidiomycota</taxon>
        <taxon>Agaricomycotina</taxon>
        <taxon>Agaricomycetes</taxon>
        <taxon>Hymenochaetales</taxon>
        <taxon>Schizoporaceae</taxon>
        <taxon>Schizopora</taxon>
    </lineage>
</organism>
<proteinExistence type="predicted"/>
<accession>A0A0H2QZX3</accession>
<dbReference type="EMBL" id="KQ086396">
    <property type="protein sequence ID" value="KLO04949.1"/>
    <property type="molecule type" value="Genomic_DNA"/>
</dbReference>
<feature type="region of interest" description="Disordered" evidence="1">
    <location>
        <begin position="1"/>
        <end position="20"/>
    </location>
</feature>
<evidence type="ECO:0008006" key="4">
    <source>
        <dbReference type="Google" id="ProtNLM"/>
    </source>
</evidence>
<dbReference type="Proteomes" id="UP000053477">
    <property type="component" value="Unassembled WGS sequence"/>
</dbReference>
<protein>
    <recommendedName>
        <fullName evidence="4">F-box domain-containing protein</fullName>
    </recommendedName>
</protein>
<gene>
    <name evidence="2" type="ORF">SCHPADRAFT_1003129</name>
</gene>
<name>A0A0H2QZX3_9AGAM</name>
<evidence type="ECO:0000313" key="2">
    <source>
        <dbReference type="EMBL" id="KLO04949.1"/>
    </source>
</evidence>
<evidence type="ECO:0000313" key="3">
    <source>
        <dbReference type="Proteomes" id="UP000053477"/>
    </source>
</evidence>
<evidence type="ECO:0000256" key="1">
    <source>
        <dbReference type="SAM" id="MobiDB-lite"/>
    </source>
</evidence>
<dbReference type="AlphaFoldDB" id="A0A0H2QZX3"/>
<dbReference type="OrthoDB" id="3365698at2759"/>
<dbReference type="InParanoid" id="A0A0H2QZX3"/>
<sequence>MSSDSESDSSTDSYHSSARKKFKYDWDSVARKTAQRQLEHGVKKIPPKFVAEPTTLAWLQKFATKRTSDRVEIRIEDIFPWLSNPDWDSLVDLEDAGVKQVKQALRQAEDMESSLDTFLSCVKDRLGRLRRTLKDIAIKSYFPLLSDDVLAMIFEFAAMPLSQATGDVYDNKTPSNIARVSRRFRAVALKLPRLWRYIDITSDVKAISTRSSVAGPILEVFVRSTKSIEENEREERNLELYSFLGRIAPLSSRITFLRLDLSPATEEKFFKKLQNAKKLASLSFPFLHELELNYTKVQTDLRNIHFYRGWKIPSLKVMKARNVIPEFRSESVLEEITDFHLTLDEERRGAWKFEGIMKLLSSLSSVKLLDLFLHGEVVSKRFNCNEQVSLPTVERLKTAFPEMLIDTAQSFCQRLETPFKMHWILEIHIEEEMSSWYSSRIDQFFTAGSFKYLRGYNGYNMLSSRLKEMDIIFRNDFVKDDCDTLTAVSQEIPNLERLTVTYETVTKQLRRFELKDCKGKVERMMEGLKEGFEERLGVENPHFVIEGSEVEA</sequence>
<reference evidence="2 3" key="1">
    <citation type="submission" date="2015-04" db="EMBL/GenBank/DDBJ databases">
        <title>Complete genome sequence of Schizopora paradoxa KUC8140, a cosmopolitan wood degrader in East Asia.</title>
        <authorList>
            <consortium name="DOE Joint Genome Institute"/>
            <person name="Min B."/>
            <person name="Park H."/>
            <person name="Jang Y."/>
            <person name="Kim J.-J."/>
            <person name="Kim K.H."/>
            <person name="Pangilinan J."/>
            <person name="Lipzen A."/>
            <person name="Riley R."/>
            <person name="Grigoriev I.V."/>
            <person name="Spatafora J.W."/>
            <person name="Choi I.-G."/>
        </authorList>
    </citation>
    <scope>NUCLEOTIDE SEQUENCE [LARGE SCALE GENOMIC DNA]</scope>
    <source>
        <strain evidence="2 3">KUC8140</strain>
    </source>
</reference>
<keyword evidence="3" id="KW-1185">Reference proteome</keyword>